<proteinExistence type="predicted"/>
<accession>A0AA88A814</accession>
<evidence type="ECO:0000313" key="1">
    <source>
        <dbReference type="EMBL" id="GMN47539.1"/>
    </source>
</evidence>
<keyword evidence="2" id="KW-1185">Reference proteome</keyword>
<dbReference type="AlphaFoldDB" id="A0AA88A814"/>
<reference evidence="1" key="1">
    <citation type="submission" date="2023-07" db="EMBL/GenBank/DDBJ databases">
        <title>draft genome sequence of fig (Ficus carica).</title>
        <authorList>
            <person name="Takahashi T."/>
            <person name="Nishimura K."/>
        </authorList>
    </citation>
    <scope>NUCLEOTIDE SEQUENCE</scope>
</reference>
<protein>
    <submittedName>
        <fullName evidence="1">Uncharacterized protein</fullName>
    </submittedName>
</protein>
<dbReference type="EMBL" id="BTGU01000026">
    <property type="protein sequence ID" value="GMN47539.1"/>
    <property type="molecule type" value="Genomic_DNA"/>
</dbReference>
<gene>
    <name evidence="1" type="ORF">TIFTF001_016717</name>
</gene>
<name>A0AA88A814_FICCA</name>
<evidence type="ECO:0000313" key="2">
    <source>
        <dbReference type="Proteomes" id="UP001187192"/>
    </source>
</evidence>
<comment type="caution">
    <text evidence="1">The sequence shown here is derived from an EMBL/GenBank/DDBJ whole genome shotgun (WGS) entry which is preliminary data.</text>
</comment>
<sequence>MKKRRFRLWRSDTRKSQDSTVDTRNGLALVWPSAAGNNKFVALFVEISATVWCFSICSIRWRTSTGGFGLISKGVVLNWMFWDVFKELAW</sequence>
<dbReference type="Proteomes" id="UP001187192">
    <property type="component" value="Unassembled WGS sequence"/>
</dbReference>
<organism evidence="1 2">
    <name type="scientific">Ficus carica</name>
    <name type="common">Common fig</name>
    <dbReference type="NCBI Taxonomy" id="3494"/>
    <lineage>
        <taxon>Eukaryota</taxon>
        <taxon>Viridiplantae</taxon>
        <taxon>Streptophyta</taxon>
        <taxon>Embryophyta</taxon>
        <taxon>Tracheophyta</taxon>
        <taxon>Spermatophyta</taxon>
        <taxon>Magnoliopsida</taxon>
        <taxon>eudicotyledons</taxon>
        <taxon>Gunneridae</taxon>
        <taxon>Pentapetalae</taxon>
        <taxon>rosids</taxon>
        <taxon>fabids</taxon>
        <taxon>Rosales</taxon>
        <taxon>Moraceae</taxon>
        <taxon>Ficeae</taxon>
        <taxon>Ficus</taxon>
    </lineage>
</organism>